<evidence type="ECO:0000256" key="3">
    <source>
        <dbReference type="ARBA" id="ARBA00008874"/>
    </source>
</evidence>
<dbReference type="GO" id="GO:0004674">
    <property type="term" value="F:protein serine/threonine kinase activity"/>
    <property type="evidence" value="ECO:0007669"/>
    <property type="project" value="UniProtKB-KW"/>
</dbReference>
<keyword evidence="20" id="KW-1185">Reference proteome</keyword>
<evidence type="ECO:0000256" key="16">
    <source>
        <dbReference type="PROSITE-ProRule" id="PRU10141"/>
    </source>
</evidence>
<dbReference type="EC" id="2.7.11.1" evidence="4"/>
<dbReference type="GO" id="GO:0005737">
    <property type="term" value="C:cytoplasm"/>
    <property type="evidence" value="ECO:0007669"/>
    <property type="project" value="UniProtKB-SubCell"/>
</dbReference>
<evidence type="ECO:0000256" key="11">
    <source>
        <dbReference type="ARBA" id="ARBA00022777"/>
    </source>
</evidence>
<dbReference type="PROSITE" id="PS50011">
    <property type="entry name" value="PROTEIN_KINASE_DOM"/>
    <property type="match status" value="1"/>
</dbReference>
<dbReference type="GO" id="GO:0005524">
    <property type="term" value="F:ATP binding"/>
    <property type="evidence" value="ECO:0007669"/>
    <property type="project" value="UniProtKB-UniRule"/>
</dbReference>
<dbReference type="Proteomes" id="UP000249619">
    <property type="component" value="Unassembled WGS sequence"/>
</dbReference>
<dbReference type="Pfam" id="PF00069">
    <property type="entry name" value="Pkinase"/>
    <property type="match status" value="1"/>
</dbReference>
<feature type="region of interest" description="Disordered" evidence="17">
    <location>
        <begin position="320"/>
        <end position="339"/>
    </location>
</feature>
<dbReference type="Gene3D" id="1.10.510.10">
    <property type="entry name" value="Transferase(Phosphotransferase) domain 1"/>
    <property type="match status" value="1"/>
</dbReference>
<dbReference type="PANTHER" id="PTHR48012">
    <property type="entry name" value="STERILE20-LIKE KINASE, ISOFORM B-RELATED"/>
    <property type="match status" value="1"/>
</dbReference>
<dbReference type="FunFam" id="1.10.510.10:FF:000411">
    <property type="entry name" value="Probable Ste20-like kinase Don3"/>
    <property type="match status" value="1"/>
</dbReference>
<dbReference type="InterPro" id="IPR000719">
    <property type="entry name" value="Prot_kinase_dom"/>
</dbReference>
<keyword evidence="12 16" id="KW-0067">ATP-binding</keyword>
<dbReference type="PROSITE" id="PS00107">
    <property type="entry name" value="PROTEIN_KINASE_ATP"/>
    <property type="match status" value="1"/>
</dbReference>
<proteinExistence type="inferred from homology"/>
<comment type="subcellular location">
    <subcellularLocation>
        <location evidence="2">Cytoplasm</location>
    </subcellularLocation>
</comment>
<reference evidence="20" key="1">
    <citation type="submission" date="2018-05" db="EMBL/GenBank/DDBJ databases">
        <title>Draft genome sequence of Stemphylium lycopersici strain CIDEFI 213.</title>
        <authorList>
            <person name="Medina R."/>
            <person name="Franco M.E.E."/>
            <person name="Lucentini C.G."/>
            <person name="Saparrat M.C.N."/>
            <person name="Balatti P.A."/>
        </authorList>
    </citation>
    <scope>NUCLEOTIDE SEQUENCE [LARGE SCALE GENOMIC DNA]</scope>
    <source>
        <strain evidence="20">CIDEFI 213</strain>
    </source>
</reference>
<evidence type="ECO:0000256" key="2">
    <source>
        <dbReference type="ARBA" id="ARBA00004496"/>
    </source>
</evidence>
<comment type="catalytic activity">
    <reaction evidence="15">
        <text>L-seryl-[protein] + ATP = O-phospho-L-seryl-[protein] + ADP + H(+)</text>
        <dbReference type="Rhea" id="RHEA:17989"/>
        <dbReference type="Rhea" id="RHEA-COMP:9863"/>
        <dbReference type="Rhea" id="RHEA-COMP:11604"/>
        <dbReference type="ChEBI" id="CHEBI:15378"/>
        <dbReference type="ChEBI" id="CHEBI:29999"/>
        <dbReference type="ChEBI" id="CHEBI:30616"/>
        <dbReference type="ChEBI" id="CHEBI:83421"/>
        <dbReference type="ChEBI" id="CHEBI:456216"/>
        <dbReference type="EC" id="2.7.11.1"/>
    </reaction>
</comment>
<feature type="compositionally biased region" description="Low complexity" evidence="17">
    <location>
        <begin position="592"/>
        <end position="603"/>
    </location>
</feature>
<dbReference type="SUPFAM" id="SSF56112">
    <property type="entry name" value="Protein kinase-like (PK-like)"/>
    <property type="match status" value="1"/>
</dbReference>
<comment type="similarity">
    <text evidence="3">Belongs to the protein kinase superfamily. STE Ser/Thr protein kinase family. STE20 subfamily.</text>
</comment>
<evidence type="ECO:0000256" key="17">
    <source>
        <dbReference type="SAM" id="MobiDB-lite"/>
    </source>
</evidence>
<dbReference type="InterPro" id="IPR011009">
    <property type="entry name" value="Kinase-like_dom_sf"/>
</dbReference>
<evidence type="ECO:0000256" key="5">
    <source>
        <dbReference type="ARBA" id="ARBA00022490"/>
    </source>
</evidence>
<evidence type="ECO:0000259" key="18">
    <source>
        <dbReference type="PROSITE" id="PS50011"/>
    </source>
</evidence>
<keyword evidence="9" id="KW-0479">Metal-binding</keyword>
<keyword evidence="10 16" id="KW-0547">Nucleotide-binding</keyword>
<feature type="domain" description="Protein kinase" evidence="18">
    <location>
        <begin position="5"/>
        <end position="256"/>
    </location>
</feature>
<dbReference type="PANTHER" id="PTHR48012:SF27">
    <property type="entry name" value="SERINE_THREONINE-PROTEIN KINASE SID1"/>
    <property type="match status" value="1"/>
</dbReference>
<keyword evidence="7" id="KW-0597">Phosphoprotein</keyword>
<keyword evidence="11 19" id="KW-0418">Kinase</keyword>
<comment type="caution">
    <text evidence="19">The sequence shown here is derived from an EMBL/GenBank/DDBJ whole genome shotgun (WGS) entry which is preliminary data.</text>
</comment>
<organism evidence="19 20">
    <name type="scientific">Stemphylium lycopersici</name>
    <name type="common">Tomato gray leaf spot disease fungus</name>
    <name type="synonym">Thyrospora lycopersici</name>
    <dbReference type="NCBI Taxonomy" id="183478"/>
    <lineage>
        <taxon>Eukaryota</taxon>
        <taxon>Fungi</taxon>
        <taxon>Dikarya</taxon>
        <taxon>Ascomycota</taxon>
        <taxon>Pezizomycotina</taxon>
        <taxon>Dothideomycetes</taxon>
        <taxon>Pleosporomycetidae</taxon>
        <taxon>Pleosporales</taxon>
        <taxon>Pleosporineae</taxon>
        <taxon>Pleosporaceae</taxon>
        <taxon>Stemphylium</taxon>
    </lineage>
</organism>
<feature type="region of interest" description="Disordered" evidence="17">
    <location>
        <begin position="566"/>
        <end position="624"/>
    </location>
</feature>
<dbReference type="InterPro" id="IPR050629">
    <property type="entry name" value="STE20/SPS1-PAK"/>
</dbReference>
<evidence type="ECO:0000313" key="19">
    <source>
        <dbReference type="EMBL" id="RAR16078.1"/>
    </source>
</evidence>
<keyword evidence="5" id="KW-0963">Cytoplasm</keyword>
<evidence type="ECO:0000256" key="9">
    <source>
        <dbReference type="ARBA" id="ARBA00022723"/>
    </source>
</evidence>
<dbReference type="STRING" id="183478.A0A364NFJ7"/>
<evidence type="ECO:0000256" key="8">
    <source>
        <dbReference type="ARBA" id="ARBA00022679"/>
    </source>
</evidence>
<keyword evidence="6" id="KW-0723">Serine/threonine-protein kinase</keyword>
<evidence type="ECO:0000256" key="12">
    <source>
        <dbReference type="ARBA" id="ARBA00022840"/>
    </source>
</evidence>
<name>A0A364NFJ7_STELY</name>
<evidence type="ECO:0000256" key="10">
    <source>
        <dbReference type="ARBA" id="ARBA00022741"/>
    </source>
</evidence>
<evidence type="ECO:0000313" key="20">
    <source>
        <dbReference type="Proteomes" id="UP000249619"/>
    </source>
</evidence>
<protein>
    <recommendedName>
        <fullName evidence="4">non-specific serine/threonine protein kinase</fullName>
        <ecNumber evidence="4">2.7.11.1</ecNumber>
    </recommendedName>
</protein>
<evidence type="ECO:0000256" key="1">
    <source>
        <dbReference type="ARBA" id="ARBA00001946"/>
    </source>
</evidence>
<dbReference type="SMART" id="SM00220">
    <property type="entry name" value="S_TKc"/>
    <property type="match status" value="1"/>
</dbReference>
<evidence type="ECO:0000256" key="14">
    <source>
        <dbReference type="ARBA" id="ARBA00047899"/>
    </source>
</evidence>
<keyword evidence="8" id="KW-0808">Transferase</keyword>
<keyword evidence="13" id="KW-0460">Magnesium</keyword>
<feature type="binding site" evidence="16">
    <location>
        <position position="34"/>
    </location>
    <ligand>
        <name>ATP</name>
        <dbReference type="ChEBI" id="CHEBI:30616"/>
    </ligand>
</feature>
<evidence type="ECO:0000256" key="15">
    <source>
        <dbReference type="ARBA" id="ARBA00048679"/>
    </source>
</evidence>
<gene>
    <name evidence="19" type="ORF">DDE83_000435</name>
</gene>
<evidence type="ECO:0000256" key="4">
    <source>
        <dbReference type="ARBA" id="ARBA00012513"/>
    </source>
</evidence>
<sequence length="702" mass="77542">MAEGYQVMEELGSGSFGKVFKAIEKSTGETVAIKHIDLEDSTEELADIQAEIALLSTCHSPYVTEYKTSFVKGVKLWIVMEYLGGGSAADLLAPGTFSEAHIAITCRELLLGLDYLHSTGKIHRDIKAANVLLTDQGKVKLADFGVAAQLTNMKSQRMTFVGTPFWMAPEVIQEAGYDFRADIWSLGITAMELAEGAPPHAGSHPMKVLFTIPKNPAPRLEGDHWSRDFKDFVAQCLIKDPDRRATAKELLKHRFVQRAGKVEALRELVERKQMFDAQKEQQAVSHPKYYEETMVDLSSKADDDDEWDFDTVKRGTVAARQTMKQRKLGRPSSSGNEEVQSMMQRMDLNAAPLGDITESPLPPRRRTPSRRTSQATALRVPSGNTPTARRVSNVSNVSNANKQPLGVDMTFGNSPSTVRHFKRVSSGERRAALRSNPPSDQSFHPNPEARTFRPSPPSSNHPLEINNENEPPIPDNAHMPITKDALYGRRAYSKVLDSVFQEAHADTALPHQRDAIGRVAQAWQHLDEVDPHGEFMLLKAMVDRLKNDTKLASALGIEVSCVQSPYRHHTKTSETSLGGTTVHGSGTTRLRSTPSNSSVSTASKDSEEYDRTPSSPVTPMHGSPTKAQKLVMAKNNPHLRSHKRRQSAFVVGEKGISADGLGGFDEKKLPGYVEPGMEQQGLLADILYGQWTQGLRNRWPVA</sequence>
<accession>A0A364NFJ7</accession>
<feature type="region of interest" description="Disordered" evidence="17">
    <location>
        <begin position="350"/>
        <end position="480"/>
    </location>
</feature>
<comment type="cofactor">
    <cofactor evidence="1">
        <name>Mg(2+)</name>
        <dbReference type="ChEBI" id="CHEBI:18420"/>
    </cofactor>
</comment>
<dbReference type="CDD" id="cd06609">
    <property type="entry name" value="STKc_MST3_like"/>
    <property type="match status" value="1"/>
</dbReference>
<feature type="compositionally biased region" description="Polar residues" evidence="17">
    <location>
        <begin position="573"/>
        <end position="591"/>
    </location>
</feature>
<dbReference type="EMBL" id="QGDH01000005">
    <property type="protein sequence ID" value="RAR16078.1"/>
    <property type="molecule type" value="Genomic_DNA"/>
</dbReference>
<evidence type="ECO:0000256" key="13">
    <source>
        <dbReference type="ARBA" id="ARBA00022842"/>
    </source>
</evidence>
<evidence type="ECO:0000256" key="7">
    <source>
        <dbReference type="ARBA" id="ARBA00022553"/>
    </source>
</evidence>
<dbReference type="AlphaFoldDB" id="A0A364NFJ7"/>
<dbReference type="GO" id="GO:0046872">
    <property type="term" value="F:metal ion binding"/>
    <property type="evidence" value="ECO:0007669"/>
    <property type="project" value="UniProtKB-KW"/>
</dbReference>
<dbReference type="InterPro" id="IPR017441">
    <property type="entry name" value="Protein_kinase_ATP_BS"/>
</dbReference>
<comment type="catalytic activity">
    <reaction evidence="14">
        <text>L-threonyl-[protein] + ATP = O-phospho-L-threonyl-[protein] + ADP + H(+)</text>
        <dbReference type="Rhea" id="RHEA:46608"/>
        <dbReference type="Rhea" id="RHEA-COMP:11060"/>
        <dbReference type="Rhea" id="RHEA-COMP:11605"/>
        <dbReference type="ChEBI" id="CHEBI:15378"/>
        <dbReference type="ChEBI" id="CHEBI:30013"/>
        <dbReference type="ChEBI" id="CHEBI:30616"/>
        <dbReference type="ChEBI" id="CHEBI:61977"/>
        <dbReference type="ChEBI" id="CHEBI:456216"/>
        <dbReference type="EC" id="2.7.11.1"/>
    </reaction>
</comment>
<evidence type="ECO:0000256" key="6">
    <source>
        <dbReference type="ARBA" id="ARBA00022527"/>
    </source>
</evidence>